<dbReference type="EMBL" id="AP014936">
    <property type="protein sequence ID" value="BAU47046.1"/>
    <property type="molecule type" value="Genomic_DNA"/>
</dbReference>
<keyword evidence="3" id="KW-1185">Reference proteome</keyword>
<organism evidence="2 3">
    <name type="scientific">Sulfurifustis variabilis</name>
    <dbReference type="NCBI Taxonomy" id="1675686"/>
    <lineage>
        <taxon>Bacteria</taxon>
        <taxon>Pseudomonadati</taxon>
        <taxon>Pseudomonadota</taxon>
        <taxon>Gammaproteobacteria</taxon>
        <taxon>Acidiferrobacterales</taxon>
        <taxon>Acidiferrobacteraceae</taxon>
        <taxon>Sulfurifustis</taxon>
    </lineage>
</organism>
<sequence length="138" mass="15791">MHAFALPWLLFFDPDRESARQRIRASEKAKPRREERLYCVACRHAITRQDERISVQGGIEHIFTNPYGLTFHIACFREAAGCRITGIASAEHTWFPGYRWRIALCAGCDAHLGWLYDSASDRFHGLIIDRLTSRGSAP</sequence>
<dbReference type="AlphaFoldDB" id="A0A1B4V0Q6"/>
<dbReference type="PROSITE" id="PS51788">
    <property type="entry name" value="CULT"/>
    <property type="match status" value="1"/>
</dbReference>
<dbReference type="OrthoDB" id="6197001at2"/>
<name>A0A1B4V0Q6_9GAMM</name>
<dbReference type="Gene3D" id="2.170.150.20">
    <property type="entry name" value="Peptide methionine sulfoxide reductase"/>
    <property type="match status" value="1"/>
</dbReference>
<feature type="domain" description="CULT" evidence="1">
    <location>
        <begin position="34"/>
        <end position="135"/>
    </location>
</feature>
<reference evidence="2 3" key="1">
    <citation type="submission" date="2015-08" db="EMBL/GenBank/DDBJ databases">
        <title>Complete genome sequence of Sulfurifustis variabilis.</title>
        <authorList>
            <person name="Miura A."/>
            <person name="Kojima H."/>
            <person name="Fukui M."/>
        </authorList>
    </citation>
    <scope>NUCLEOTIDE SEQUENCE [LARGE SCALE GENOMIC DNA]</scope>
    <source>
        <strain evidence="3">skN76</strain>
    </source>
</reference>
<evidence type="ECO:0000259" key="1">
    <source>
        <dbReference type="PROSITE" id="PS51788"/>
    </source>
</evidence>
<protein>
    <recommendedName>
        <fullName evidence="1">CULT domain-containing protein</fullName>
    </recommendedName>
</protein>
<dbReference type="FunFam" id="2.170.150.20:FF:000007">
    <property type="entry name" value="Protein cereblon"/>
    <property type="match status" value="1"/>
</dbReference>
<dbReference type="RefSeq" id="WP_096458210.1">
    <property type="nucleotide sequence ID" value="NZ_AP014936.1"/>
</dbReference>
<evidence type="ECO:0000313" key="2">
    <source>
        <dbReference type="EMBL" id="BAU47046.1"/>
    </source>
</evidence>
<dbReference type="KEGG" id="sva:SVA_0465"/>
<evidence type="ECO:0000313" key="3">
    <source>
        <dbReference type="Proteomes" id="UP000218899"/>
    </source>
</evidence>
<gene>
    <name evidence="2" type="ORF">SVA_0465</name>
</gene>
<accession>A0A1B4V0Q6</accession>
<dbReference type="CDD" id="cd15777">
    <property type="entry name" value="CRBN_C_like"/>
    <property type="match status" value="1"/>
</dbReference>
<dbReference type="InterPro" id="IPR034750">
    <property type="entry name" value="CULT"/>
</dbReference>
<proteinExistence type="predicted"/>
<dbReference type="Proteomes" id="UP000218899">
    <property type="component" value="Chromosome"/>
</dbReference>